<protein>
    <submittedName>
        <fullName evidence="2">Uncharacterized protein</fullName>
    </submittedName>
</protein>
<dbReference type="RefSeq" id="WP_089673744.1">
    <property type="nucleotide sequence ID" value="NZ_CP024845.1"/>
</dbReference>
<dbReference type="AlphaFoldDB" id="A0A1H6Y0D4"/>
<evidence type="ECO:0000313" key="3">
    <source>
        <dbReference type="Proteomes" id="UP000198888"/>
    </source>
</evidence>
<feature type="transmembrane region" description="Helical" evidence="1">
    <location>
        <begin position="61"/>
        <end position="80"/>
    </location>
</feature>
<accession>A0A1H6Y0D4</accession>
<feature type="transmembrane region" description="Helical" evidence="1">
    <location>
        <begin position="121"/>
        <end position="142"/>
    </location>
</feature>
<dbReference type="OrthoDB" id="163963at2157"/>
<dbReference type="Proteomes" id="UP000198888">
    <property type="component" value="Unassembled WGS sequence"/>
</dbReference>
<dbReference type="GeneID" id="35004230"/>
<feature type="transmembrane region" description="Helical" evidence="1">
    <location>
        <begin position="21"/>
        <end position="41"/>
    </location>
</feature>
<evidence type="ECO:0000313" key="2">
    <source>
        <dbReference type="EMBL" id="SEJ30265.1"/>
    </source>
</evidence>
<reference evidence="2 3" key="1">
    <citation type="submission" date="2016-10" db="EMBL/GenBank/DDBJ databases">
        <authorList>
            <person name="de Groot N.N."/>
        </authorList>
    </citation>
    <scope>NUCLEOTIDE SEQUENCE [LARGE SCALE GENOMIC DNA]</scope>
    <source>
        <strain evidence="2 3">DSM 22187</strain>
    </source>
</reference>
<gene>
    <name evidence="2" type="ORF">SAMN05444271_1431</name>
</gene>
<keyword evidence="1" id="KW-0812">Transmembrane</keyword>
<sequence>MADQSTTDGSEKSVVPSAAAASGYGVMLTLIGAVLLALAYYGVRALDAGRELGEAFPEPVYVFVFALLFVIELFNSRLLGLYALGRAVALTVVYGTLFVFAVEGGMFLWENPDVAVEGYVGLTVLAGALVVSALVYVGYLTVVDSLG</sequence>
<name>A0A1H6Y0D4_9EURY</name>
<accession>A0A2H4Q709</accession>
<keyword evidence="3" id="KW-1185">Reference proteome</keyword>
<keyword evidence="1" id="KW-0472">Membrane</keyword>
<proteinExistence type="predicted"/>
<keyword evidence="1" id="KW-1133">Transmembrane helix</keyword>
<feature type="transmembrane region" description="Helical" evidence="1">
    <location>
        <begin position="87"/>
        <end position="109"/>
    </location>
</feature>
<evidence type="ECO:0000256" key="1">
    <source>
        <dbReference type="SAM" id="Phobius"/>
    </source>
</evidence>
<dbReference type="KEGG" id="hae:halTADL_3460"/>
<organism evidence="2 3">
    <name type="scientific">Halohasta litchfieldiae</name>
    <dbReference type="NCBI Taxonomy" id="1073996"/>
    <lineage>
        <taxon>Archaea</taxon>
        <taxon>Methanobacteriati</taxon>
        <taxon>Methanobacteriota</taxon>
        <taxon>Stenosarchaea group</taxon>
        <taxon>Halobacteria</taxon>
        <taxon>Halobacteriales</taxon>
        <taxon>Haloferacaceae</taxon>
        <taxon>Halohasta</taxon>
    </lineage>
</organism>
<dbReference type="EMBL" id="FNYR01000043">
    <property type="protein sequence ID" value="SEJ30265.1"/>
    <property type="molecule type" value="Genomic_DNA"/>
</dbReference>